<evidence type="ECO:0000313" key="5">
    <source>
        <dbReference type="EMBL" id="TFF66647.1"/>
    </source>
</evidence>
<dbReference type="SUPFAM" id="SSF52922">
    <property type="entry name" value="TK C-terminal domain-like"/>
    <property type="match status" value="1"/>
</dbReference>
<keyword evidence="2" id="KW-0560">Oxidoreductase</keyword>
<dbReference type="InterPro" id="IPR009014">
    <property type="entry name" value="Transketo_C/PFOR_II"/>
</dbReference>
<evidence type="ECO:0000259" key="4">
    <source>
        <dbReference type="SMART" id="SM00861"/>
    </source>
</evidence>
<dbReference type="InterPro" id="IPR005475">
    <property type="entry name" value="Transketolase-like_Pyr-bd"/>
</dbReference>
<dbReference type="GeneID" id="97031618"/>
<dbReference type="NCBIfam" id="NF006667">
    <property type="entry name" value="PRK09212.1"/>
    <property type="match status" value="1"/>
</dbReference>
<dbReference type="FunFam" id="3.40.50.970:FF:000001">
    <property type="entry name" value="Pyruvate dehydrogenase E1 beta subunit"/>
    <property type="match status" value="1"/>
</dbReference>
<dbReference type="SMART" id="SM00861">
    <property type="entry name" value="Transket_pyr"/>
    <property type="match status" value="1"/>
</dbReference>
<dbReference type="InterPro" id="IPR029061">
    <property type="entry name" value="THDP-binding"/>
</dbReference>
<sequence length="331" mass="35735">MGEKKIMQFREAIKYAMVDEMRLDENVFLIGEDVGIFGGDFGTTVGMIEEFGPKRVIDTPISEAAISGLATGAASVGMRPIVDMTFMDFVTIAMDSIVNQAAPMRYMLGGEVQVPVVFRCANGAGTGASSQHSKTLESWFTHIPGLKVVAPSNPNDAYGLLRAAIRDNNPVIYLEPKSHFGMKGEVDASDDNIAEIGKGKIVREGKDVTIVSWGKAFVLCEKAAEELAKEGVDVELVDIMTLIPLDEKIIFDSVKKTGKLVVVHDSFKTSGFGGEIVARVVESEAFDFIDAPIRRVASADTHVPSAPNLEKAVQPSVEKVKEAVLLTVNKK</sequence>
<name>A0A4R9C4P3_9FIRM</name>
<dbReference type="PANTHER" id="PTHR43257">
    <property type="entry name" value="PYRUVATE DEHYDROGENASE E1 COMPONENT BETA SUBUNIT"/>
    <property type="match status" value="1"/>
</dbReference>
<gene>
    <name evidence="5" type="ORF">EQF91_03365</name>
</gene>
<dbReference type="Pfam" id="PF02780">
    <property type="entry name" value="Transketolase_C"/>
    <property type="match status" value="1"/>
</dbReference>
<dbReference type="RefSeq" id="WP_134710958.1">
    <property type="nucleotide sequence ID" value="NZ_CP119081.1"/>
</dbReference>
<comment type="caution">
    <text evidence="5">The sequence shown here is derived from an EMBL/GenBank/DDBJ whole genome shotgun (WGS) entry which is preliminary data.</text>
</comment>
<dbReference type="OrthoDB" id="8732661at2"/>
<evidence type="ECO:0000256" key="3">
    <source>
        <dbReference type="ARBA" id="ARBA00023052"/>
    </source>
</evidence>
<dbReference type="Gene3D" id="3.40.50.970">
    <property type="match status" value="1"/>
</dbReference>
<feature type="domain" description="Transketolase-like pyrimidine-binding" evidence="4">
    <location>
        <begin position="7"/>
        <end position="182"/>
    </location>
</feature>
<protein>
    <submittedName>
        <fullName evidence="5">Alpha-ketoacid dehydrogenase subunit beta</fullName>
    </submittedName>
</protein>
<dbReference type="Gene3D" id="3.40.50.920">
    <property type="match status" value="1"/>
</dbReference>
<comment type="cofactor">
    <cofactor evidence="1">
        <name>thiamine diphosphate</name>
        <dbReference type="ChEBI" id="CHEBI:58937"/>
    </cofactor>
</comment>
<evidence type="ECO:0000256" key="1">
    <source>
        <dbReference type="ARBA" id="ARBA00001964"/>
    </source>
</evidence>
<dbReference type="PANTHER" id="PTHR43257:SF2">
    <property type="entry name" value="PYRUVATE DEHYDROGENASE E1 COMPONENT SUBUNIT BETA"/>
    <property type="match status" value="1"/>
</dbReference>
<dbReference type="InterPro" id="IPR033248">
    <property type="entry name" value="Transketolase_C"/>
</dbReference>
<dbReference type="Pfam" id="PF02779">
    <property type="entry name" value="Transket_pyr"/>
    <property type="match status" value="1"/>
</dbReference>
<dbReference type="CDD" id="cd07036">
    <property type="entry name" value="TPP_PYR_E1-PDHc-beta_like"/>
    <property type="match status" value="1"/>
</dbReference>
<evidence type="ECO:0000313" key="6">
    <source>
        <dbReference type="Proteomes" id="UP000297454"/>
    </source>
</evidence>
<dbReference type="SUPFAM" id="SSF52518">
    <property type="entry name" value="Thiamin diphosphate-binding fold (THDP-binding)"/>
    <property type="match status" value="1"/>
</dbReference>
<dbReference type="EMBL" id="SCFR01000008">
    <property type="protein sequence ID" value="TFF66647.1"/>
    <property type="molecule type" value="Genomic_DNA"/>
</dbReference>
<keyword evidence="3" id="KW-0786">Thiamine pyrophosphate</keyword>
<proteinExistence type="predicted"/>
<organism evidence="5 6">
    <name type="scientific">Helcococcus ovis</name>
    <dbReference type="NCBI Taxonomy" id="72026"/>
    <lineage>
        <taxon>Bacteria</taxon>
        <taxon>Bacillati</taxon>
        <taxon>Bacillota</taxon>
        <taxon>Tissierellia</taxon>
        <taxon>Tissierellales</taxon>
        <taxon>Peptoniphilaceae</taxon>
        <taxon>Helcococcus</taxon>
    </lineage>
</organism>
<dbReference type="FunFam" id="3.40.50.920:FF:000001">
    <property type="entry name" value="Pyruvate dehydrogenase E1 beta subunit"/>
    <property type="match status" value="1"/>
</dbReference>
<dbReference type="GO" id="GO:0016491">
    <property type="term" value="F:oxidoreductase activity"/>
    <property type="evidence" value="ECO:0007669"/>
    <property type="project" value="UniProtKB-KW"/>
</dbReference>
<keyword evidence="6" id="KW-1185">Reference proteome</keyword>
<accession>A0A4R9C4P3</accession>
<evidence type="ECO:0000256" key="2">
    <source>
        <dbReference type="ARBA" id="ARBA00023002"/>
    </source>
</evidence>
<dbReference type="AlphaFoldDB" id="A0A4R9C4P3"/>
<reference evidence="5 6" key="1">
    <citation type="submission" date="2019-01" db="EMBL/GenBank/DDBJ databases">
        <title>Draft Genome Sequences of Helcococcus ovis Strains Isolated from the Uterus and Vagina of Dairy Cows with Metritis.</title>
        <authorList>
            <person name="Cunha F."/>
            <person name="Jeon S.J."/>
            <person name="Kutzer P."/>
            <person name="Galvao K.N."/>
        </authorList>
    </citation>
    <scope>NUCLEOTIDE SEQUENCE [LARGE SCALE GENOMIC DNA]</scope>
    <source>
        <strain evidence="5 6">KG-37</strain>
    </source>
</reference>
<dbReference type="Proteomes" id="UP000297454">
    <property type="component" value="Unassembled WGS sequence"/>
</dbReference>